<dbReference type="GO" id="GO:0005739">
    <property type="term" value="C:mitochondrion"/>
    <property type="evidence" value="ECO:0007669"/>
    <property type="project" value="TreeGrafter"/>
</dbReference>
<dbReference type="Pfam" id="PF02410">
    <property type="entry name" value="RsfS"/>
    <property type="match status" value="1"/>
</dbReference>
<dbReference type="InterPro" id="IPR043519">
    <property type="entry name" value="NT_sf"/>
</dbReference>
<dbReference type="Gene3D" id="3.30.460.10">
    <property type="entry name" value="Beta Polymerase, domain 2"/>
    <property type="match status" value="1"/>
</dbReference>
<dbReference type="SUPFAM" id="SSF81301">
    <property type="entry name" value="Nucleotidyltransferase"/>
    <property type="match status" value="1"/>
</dbReference>
<dbReference type="GO" id="GO:0043023">
    <property type="term" value="F:ribosomal large subunit binding"/>
    <property type="evidence" value="ECO:0007669"/>
    <property type="project" value="TreeGrafter"/>
</dbReference>
<evidence type="ECO:0000313" key="2">
    <source>
        <dbReference type="EMBL" id="JAP54361.1"/>
    </source>
</evidence>
<dbReference type="InterPro" id="IPR004394">
    <property type="entry name" value="Iojap/RsfS/C7orf30"/>
</dbReference>
<proteinExistence type="inferred from homology"/>
<dbReference type="GO" id="GO:0090071">
    <property type="term" value="P:negative regulation of ribosome biogenesis"/>
    <property type="evidence" value="ECO:0007669"/>
    <property type="project" value="TreeGrafter"/>
</dbReference>
<dbReference type="GO" id="GO:0017148">
    <property type="term" value="P:negative regulation of translation"/>
    <property type="evidence" value="ECO:0007669"/>
    <property type="project" value="TreeGrafter"/>
</dbReference>
<accession>A0A0X3PQZ8</accession>
<sequence>MQRLISLRYSANFRAFSPTHVSYQARKKFFSQFLRSFADDSKKKAVFVHKENSPSDDDVIEVYDLPPERLFEEDPQFEYVAQGNREIDYSFISPERGDSGVFELEEMTKLLRKENLDGIVCLKLPKTACLGDFMVIANAKSKRHLSQTAAVIQKLFKMKRNPMDPLPVFEGLRENADWLATDLGNIVLHLFASSASRETYSLESLWGAGPEFDEQTQGFKAVSSEADGAALGLLSQTDWEQIIAEVCARKANETSKTNK</sequence>
<organism evidence="2">
    <name type="scientific">Schistocephalus solidus</name>
    <name type="common">Tapeworm</name>
    <dbReference type="NCBI Taxonomy" id="70667"/>
    <lineage>
        <taxon>Eukaryota</taxon>
        <taxon>Metazoa</taxon>
        <taxon>Spiralia</taxon>
        <taxon>Lophotrochozoa</taxon>
        <taxon>Platyhelminthes</taxon>
        <taxon>Cestoda</taxon>
        <taxon>Eucestoda</taxon>
        <taxon>Diphyllobothriidea</taxon>
        <taxon>Diphyllobothriidae</taxon>
        <taxon>Schistocephalus</taxon>
    </lineage>
</organism>
<dbReference type="EMBL" id="GEEE01008864">
    <property type="protein sequence ID" value="JAP54361.1"/>
    <property type="molecule type" value="Transcribed_RNA"/>
</dbReference>
<dbReference type="PANTHER" id="PTHR21043">
    <property type="entry name" value="IOJAP SUPERFAMILY ORTHOLOG"/>
    <property type="match status" value="1"/>
</dbReference>
<comment type="similarity">
    <text evidence="1">Belongs to the Iojap/RsfS family.</text>
</comment>
<protein>
    <submittedName>
        <fullName evidence="2">Mitochondrial assembly of ribosomal large subunit protein 1</fullName>
    </submittedName>
</protein>
<evidence type="ECO:0000256" key="1">
    <source>
        <dbReference type="ARBA" id="ARBA00010574"/>
    </source>
</evidence>
<reference evidence="2" key="1">
    <citation type="submission" date="2016-01" db="EMBL/GenBank/DDBJ databases">
        <title>Reference transcriptome for the parasite Schistocephalus solidus: insights into the molecular evolution of parasitism.</title>
        <authorList>
            <person name="Hebert F.O."/>
            <person name="Grambauer S."/>
            <person name="Barber I."/>
            <person name="Landry C.R."/>
            <person name="Aubin-Horth N."/>
        </authorList>
    </citation>
    <scope>NUCLEOTIDE SEQUENCE</scope>
</reference>
<dbReference type="AlphaFoldDB" id="A0A0X3PQZ8"/>
<name>A0A0X3PQZ8_SCHSO</name>
<gene>
    <name evidence="2" type="primary">MASU1</name>
    <name evidence="2" type="ORF">TR90388</name>
</gene>
<dbReference type="PANTHER" id="PTHR21043:SF0">
    <property type="entry name" value="MITOCHONDRIAL ASSEMBLY OF RIBOSOMAL LARGE SUBUNIT PROTEIN 1"/>
    <property type="match status" value="1"/>
</dbReference>